<dbReference type="Pfam" id="PF00959">
    <property type="entry name" value="Phage_lysozyme"/>
    <property type="match status" value="1"/>
</dbReference>
<dbReference type="GO" id="GO:0042742">
    <property type="term" value="P:defense response to bacterium"/>
    <property type="evidence" value="ECO:0007669"/>
    <property type="project" value="UniProtKB-KW"/>
</dbReference>
<keyword evidence="2" id="KW-0929">Antimicrobial</keyword>
<dbReference type="Proteomes" id="UP001150907">
    <property type="component" value="Unassembled WGS sequence"/>
</dbReference>
<keyword evidence="6" id="KW-0326">Glycosidase</keyword>
<gene>
    <name evidence="7" type="ORF">H4R26_001289</name>
</gene>
<evidence type="ECO:0000256" key="3">
    <source>
        <dbReference type="ARBA" id="ARBA00022638"/>
    </source>
</evidence>
<dbReference type="Gene3D" id="2.30.30.40">
    <property type="entry name" value="SH3 Domains"/>
    <property type="match status" value="1"/>
</dbReference>
<dbReference type="PANTHER" id="PTHR38107:SF3">
    <property type="entry name" value="LYSOZYME RRRD-RELATED"/>
    <property type="match status" value="1"/>
</dbReference>
<dbReference type="CDD" id="cd00737">
    <property type="entry name" value="lyz_endolysin_autolysin"/>
    <property type="match status" value="1"/>
</dbReference>
<dbReference type="InterPro" id="IPR033907">
    <property type="entry name" value="Endolysin_autolysin"/>
</dbReference>
<dbReference type="AlphaFoldDB" id="A0A9W8BL14"/>
<dbReference type="InterPro" id="IPR023346">
    <property type="entry name" value="Lysozyme-like_dom_sf"/>
</dbReference>
<evidence type="ECO:0000256" key="4">
    <source>
        <dbReference type="ARBA" id="ARBA00022801"/>
    </source>
</evidence>
<keyword evidence="5" id="KW-1035">Host cytoplasm</keyword>
<sequence>MAPLSSAYAINGDVVNCRSGPGTSFSVVRTYKKGQDVSLTCQTVGTSVNGDALWDKTTDGCFVADYYVSTGTGNYVTGRCEGGSSPPSEGNGNGYCKKVNQAGLDLISRWEGFVASPRPDPVGLPTVGYGHLCQQKNCAEVHYSFPLSVATAQQLLNDDVPKYSSCLASYLNNRVTLNDNQWAALVSWVFNNGCGSAKSSTLVQRLNNGEDPSTVASQELPQWRMAGGHVLQGLVNRRADEVRLFKTASSKQAYPNCR</sequence>
<evidence type="ECO:0000256" key="6">
    <source>
        <dbReference type="ARBA" id="ARBA00023295"/>
    </source>
</evidence>
<dbReference type="InterPro" id="IPR002196">
    <property type="entry name" value="Glyco_hydro_24"/>
</dbReference>
<dbReference type="OrthoDB" id="5358886at2759"/>
<dbReference type="SUPFAM" id="SSF53955">
    <property type="entry name" value="Lysozyme-like"/>
    <property type="match status" value="1"/>
</dbReference>
<dbReference type="GO" id="GO:0016998">
    <property type="term" value="P:cell wall macromolecule catabolic process"/>
    <property type="evidence" value="ECO:0007669"/>
    <property type="project" value="InterPro"/>
</dbReference>
<dbReference type="PANTHER" id="PTHR38107">
    <property type="match status" value="1"/>
</dbReference>
<dbReference type="InterPro" id="IPR034690">
    <property type="entry name" value="Endolysin_T4_type"/>
</dbReference>
<accession>A0A9W8BL14</accession>
<dbReference type="GO" id="GO:0003796">
    <property type="term" value="F:lysozyme activity"/>
    <property type="evidence" value="ECO:0007669"/>
    <property type="project" value="UniProtKB-EC"/>
</dbReference>
<name>A0A9W8BL14_9FUNG</name>
<evidence type="ECO:0000256" key="2">
    <source>
        <dbReference type="ARBA" id="ARBA00022529"/>
    </source>
</evidence>
<dbReference type="GO" id="GO:0031640">
    <property type="term" value="P:killing of cells of another organism"/>
    <property type="evidence" value="ECO:0007669"/>
    <property type="project" value="UniProtKB-KW"/>
</dbReference>
<evidence type="ECO:0008006" key="9">
    <source>
        <dbReference type="Google" id="ProtNLM"/>
    </source>
</evidence>
<dbReference type="InterPro" id="IPR051018">
    <property type="entry name" value="Bacteriophage_GH24"/>
</dbReference>
<keyword evidence="3" id="KW-0081">Bacteriolytic enzyme</keyword>
<keyword evidence="8" id="KW-1185">Reference proteome</keyword>
<dbReference type="EMBL" id="JANBQF010000055">
    <property type="protein sequence ID" value="KAJ2006568.1"/>
    <property type="molecule type" value="Genomic_DNA"/>
</dbReference>
<dbReference type="Gene3D" id="1.10.530.40">
    <property type="match status" value="1"/>
</dbReference>
<protein>
    <recommendedName>
        <fullName evidence="9">Glycoside hydrolase family 24 protein</fullName>
    </recommendedName>
</protein>
<reference evidence="7" key="1">
    <citation type="submission" date="2022-07" db="EMBL/GenBank/DDBJ databases">
        <title>Phylogenomic reconstructions and comparative analyses of Kickxellomycotina fungi.</title>
        <authorList>
            <person name="Reynolds N.K."/>
            <person name="Stajich J.E."/>
            <person name="Barry K."/>
            <person name="Grigoriev I.V."/>
            <person name="Crous P."/>
            <person name="Smith M.E."/>
        </authorList>
    </citation>
    <scope>NUCLEOTIDE SEQUENCE</scope>
    <source>
        <strain evidence="7">IMI 214461</strain>
    </source>
</reference>
<comment type="caution">
    <text evidence="7">The sequence shown here is derived from an EMBL/GenBank/DDBJ whole genome shotgun (WGS) entry which is preliminary data.</text>
</comment>
<proteinExistence type="inferred from homology"/>
<dbReference type="GO" id="GO:0009253">
    <property type="term" value="P:peptidoglycan catabolic process"/>
    <property type="evidence" value="ECO:0007669"/>
    <property type="project" value="InterPro"/>
</dbReference>
<organism evidence="7 8">
    <name type="scientific">Coemansia thaxteri</name>
    <dbReference type="NCBI Taxonomy" id="2663907"/>
    <lineage>
        <taxon>Eukaryota</taxon>
        <taxon>Fungi</taxon>
        <taxon>Fungi incertae sedis</taxon>
        <taxon>Zoopagomycota</taxon>
        <taxon>Kickxellomycotina</taxon>
        <taxon>Kickxellomycetes</taxon>
        <taxon>Kickxellales</taxon>
        <taxon>Kickxellaceae</taxon>
        <taxon>Coemansia</taxon>
    </lineage>
</organism>
<keyword evidence="4" id="KW-0378">Hydrolase</keyword>
<evidence type="ECO:0000256" key="5">
    <source>
        <dbReference type="ARBA" id="ARBA00023200"/>
    </source>
</evidence>
<evidence type="ECO:0000313" key="8">
    <source>
        <dbReference type="Proteomes" id="UP001150907"/>
    </source>
</evidence>
<evidence type="ECO:0000313" key="7">
    <source>
        <dbReference type="EMBL" id="KAJ2006568.1"/>
    </source>
</evidence>
<dbReference type="InterPro" id="IPR023347">
    <property type="entry name" value="Lysozyme_dom_sf"/>
</dbReference>
<comment type="catalytic activity">
    <reaction evidence="1">
        <text>Hydrolysis of (1-&gt;4)-beta-linkages between N-acetylmuramic acid and N-acetyl-D-glucosamine residues in a peptidoglycan and between N-acetyl-D-glucosamine residues in chitodextrins.</text>
        <dbReference type="EC" id="3.2.1.17"/>
    </reaction>
</comment>
<evidence type="ECO:0000256" key="1">
    <source>
        <dbReference type="ARBA" id="ARBA00000632"/>
    </source>
</evidence>
<dbReference type="HAMAP" id="MF_04110">
    <property type="entry name" value="ENDOLYSIN_T4"/>
    <property type="match status" value="1"/>
</dbReference>